<sequence>MNQEQPSNSSLAFVLVKVNRRSKSVLAEARKQAITKQEAIFKSFLQNQQICNSTNNQSNSSKILHDFQQQQNISPPKNVTPQHISNTRRNEQANFIQLQQNSQQLKDQHNFASDSNQNQILLMHQNQLQQLDIDGHNDQPILLKNGSQMKQNDSFIEQEIDKNNFSNINYDNNRFPSPQQLPNQFHNNFNIDEQYALPMFLQTYMKPCKQKSLSFYKQNLQHKKQISQKMNNTKFLQIWNDENDYQVKIQHNPYSTNHNQKIEPTPKKIQVYNELPVFFPKSKQLRKSFSKAAASNFPLQKQFMGEDILVQNSQQIHQNSFHHQINQLQNSHTSSKEFIEINTIQCLHDKQQVSNQISQPQNCQLLPDPIQKTNFCREKRSSSVKETQSTQRRRINTNTGGVAQQLVENSALQKILDIYSKPSQKNSNKKRFSHLEKQQTFINTKENLQDKYQPNLSLTPARHNQSFNAGQKNIMLAQNKLQLDNLPIHNDVNTKILFQRQRHFKSLFNKLQKHQFCQKDQFNNTPQNNNSTNNTSCQQTIPNVFQSTSTTAKQTVETVEDNQPNKYQQQNNFFRTSKAKLFESNQQERHKFYNLESSKSSPNRKKPTKTIKQNIFERGFTLKENEQNDNLSDYNYNLSNYVTDQRHII</sequence>
<dbReference type="HOGENOM" id="CLU_422446_0_0_1"/>
<dbReference type="RefSeq" id="XP_001013263.1">
    <property type="nucleotide sequence ID" value="XM_001013263.1"/>
</dbReference>
<dbReference type="InParanoid" id="Q239F2"/>
<protein>
    <submittedName>
        <fullName evidence="1">Uncharacterized protein</fullName>
    </submittedName>
</protein>
<dbReference type="Proteomes" id="UP000009168">
    <property type="component" value="Unassembled WGS sequence"/>
</dbReference>
<evidence type="ECO:0000313" key="1">
    <source>
        <dbReference type="EMBL" id="EAR93018.1"/>
    </source>
</evidence>
<organism evidence="1 2">
    <name type="scientific">Tetrahymena thermophila (strain SB210)</name>
    <dbReference type="NCBI Taxonomy" id="312017"/>
    <lineage>
        <taxon>Eukaryota</taxon>
        <taxon>Sar</taxon>
        <taxon>Alveolata</taxon>
        <taxon>Ciliophora</taxon>
        <taxon>Intramacronucleata</taxon>
        <taxon>Oligohymenophorea</taxon>
        <taxon>Hymenostomatida</taxon>
        <taxon>Tetrahymenina</taxon>
        <taxon>Tetrahymenidae</taxon>
        <taxon>Tetrahymena</taxon>
    </lineage>
</organism>
<dbReference type="KEGG" id="tet:TTHERM_00448620"/>
<keyword evidence="2" id="KW-1185">Reference proteome</keyword>
<dbReference type="AlphaFoldDB" id="Q239F2"/>
<proteinExistence type="predicted"/>
<dbReference type="GeneID" id="7824538"/>
<dbReference type="EMBL" id="GG662738">
    <property type="protein sequence ID" value="EAR93018.1"/>
    <property type="molecule type" value="Genomic_DNA"/>
</dbReference>
<evidence type="ECO:0000313" key="2">
    <source>
        <dbReference type="Proteomes" id="UP000009168"/>
    </source>
</evidence>
<accession>Q239F2</accession>
<gene>
    <name evidence="1" type="ORF">TTHERM_00448620</name>
</gene>
<reference evidence="2" key="1">
    <citation type="journal article" date="2006" name="PLoS Biol.">
        <title>Macronuclear genome sequence of the ciliate Tetrahymena thermophila, a model eukaryote.</title>
        <authorList>
            <person name="Eisen J.A."/>
            <person name="Coyne R.S."/>
            <person name="Wu M."/>
            <person name="Wu D."/>
            <person name="Thiagarajan M."/>
            <person name="Wortman J.R."/>
            <person name="Badger J.H."/>
            <person name="Ren Q."/>
            <person name="Amedeo P."/>
            <person name="Jones K.M."/>
            <person name="Tallon L.J."/>
            <person name="Delcher A.L."/>
            <person name="Salzberg S.L."/>
            <person name="Silva J.C."/>
            <person name="Haas B.J."/>
            <person name="Majoros W.H."/>
            <person name="Farzad M."/>
            <person name="Carlton J.M."/>
            <person name="Smith R.K. Jr."/>
            <person name="Garg J."/>
            <person name="Pearlman R.E."/>
            <person name="Karrer K.M."/>
            <person name="Sun L."/>
            <person name="Manning G."/>
            <person name="Elde N.C."/>
            <person name="Turkewitz A.P."/>
            <person name="Asai D.J."/>
            <person name="Wilkes D.E."/>
            <person name="Wang Y."/>
            <person name="Cai H."/>
            <person name="Collins K."/>
            <person name="Stewart B.A."/>
            <person name="Lee S.R."/>
            <person name="Wilamowska K."/>
            <person name="Weinberg Z."/>
            <person name="Ruzzo W.L."/>
            <person name="Wloga D."/>
            <person name="Gaertig J."/>
            <person name="Frankel J."/>
            <person name="Tsao C.-C."/>
            <person name="Gorovsky M.A."/>
            <person name="Keeling P.J."/>
            <person name="Waller R.F."/>
            <person name="Patron N.J."/>
            <person name="Cherry J.M."/>
            <person name="Stover N.A."/>
            <person name="Krieger C.J."/>
            <person name="del Toro C."/>
            <person name="Ryder H.F."/>
            <person name="Williamson S.C."/>
            <person name="Barbeau R.A."/>
            <person name="Hamilton E.P."/>
            <person name="Orias E."/>
        </authorList>
    </citation>
    <scope>NUCLEOTIDE SEQUENCE [LARGE SCALE GENOMIC DNA]</scope>
    <source>
        <strain evidence="2">SB210</strain>
    </source>
</reference>
<name>Q239F2_TETTS</name>